<dbReference type="STRING" id="295068.MAQ5080_03344"/>
<dbReference type="Proteomes" id="UP000092627">
    <property type="component" value="Unassembled WGS sequence"/>
</dbReference>
<dbReference type="EMBL" id="FLOC01000026">
    <property type="protein sequence ID" value="SBS36055.1"/>
    <property type="molecule type" value="Genomic_DNA"/>
</dbReference>
<proteinExistence type="predicted"/>
<organism evidence="1 2">
    <name type="scientific">Marinomonas aquimarina</name>
    <dbReference type="NCBI Taxonomy" id="295068"/>
    <lineage>
        <taxon>Bacteria</taxon>
        <taxon>Pseudomonadati</taxon>
        <taxon>Pseudomonadota</taxon>
        <taxon>Gammaproteobacteria</taxon>
        <taxon>Oceanospirillales</taxon>
        <taxon>Oceanospirillaceae</taxon>
        <taxon>Marinomonas</taxon>
    </lineage>
</organism>
<dbReference type="OrthoDB" id="9057547at2"/>
<name>A0A1A8TRB8_9GAMM</name>
<accession>A0A1A8TRB8</accession>
<keyword evidence="2" id="KW-1185">Reference proteome</keyword>
<evidence type="ECO:0000313" key="2">
    <source>
        <dbReference type="Proteomes" id="UP000092627"/>
    </source>
</evidence>
<protein>
    <submittedName>
        <fullName evidence="1">Uncharacterized protein</fullName>
    </submittedName>
</protein>
<evidence type="ECO:0000313" key="1">
    <source>
        <dbReference type="EMBL" id="SBS36055.1"/>
    </source>
</evidence>
<dbReference type="AlphaFoldDB" id="A0A1A8TRB8"/>
<reference evidence="1 2" key="1">
    <citation type="submission" date="2016-06" db="EMBL/GenBank/DDBJ databases">
        <authorList>
            <person name="Kjaerup R.B."/>
            <person name="Dalgaard T.S."/>
            <person name="Juul-Madsen H.R."/>
        </authorList>
    </citation>
    <scope>NUCLEOTIDE SEQUENCE [LARGE SCALE GENOMIC DNA]</scope>
    <source>
        <strain evidence="1 2">CECT 5080</strain>
    </source>
</reference>
<sequence>MGIQKIATGCEVRFRFAGHGSRSYRKTFPTKGECERFMHYAIAQL</sequence>
<gene>
    <name evidence="1" type="ORF">MAQ5080_03344</name>
</gene>
<dbReference type="RefSeq" id="WP_156496601.1">
    <property type="nucleotide sequence ID" value="NZ_FLOC01000026.1"/>
</dbReference>